<evidence type="ECO:0000313" key="1">
    <source>
        <dbReference type="EMBL" id="MFC5002547.1"/>
    </source>
</evidence>
<sequence length="192" mass="21605">MNDSDECRFVQRNADRREIFAIVTGGPASGGHGPLPLERVTRQRFVKVRPGWLDLRSDPALAADLAARAGEFHDLDDFYAFYEYPREVLDWVARVPRQERDGSGRYERRGYLSEEAASTLGIDLAVLHASAWKEAVDPSRLDPAGDPVYYANFAVDENWAVTAESGPTWIDVSSYRFKAWLSFLPGPGDRRP</sequence>
<organism evidence="1 2">
    <name type="scientific">Dactylosporangium cerinum</name>
    <dbReference type="NCBI Taxonomy" id="1434730"/>
    <lineage>
        <taxon>Bacteria</taxon>
        <taxon>Bacillati</taxon>
        <taxon>Actinomycetota</taxon>
        <taxon>Actinomycetes</taxon>
        <taxon>Micromonosporales</taxon>
        <taxon>Micromonosporaceae</taxon>
        <taxon>Dactylosporangium</taxon>
    </lineage>
</organism>
<protein>
    <submittedName>
        <fullName evidence="1">Uncharacterized protein</fullName>
    </submittedName>
</protein>
<reference evidence="2" key="1">
    <citation type="journal article" date="2019" name="Int. J. Syst. Evol. Microbiol.">
        <title>The Global Catalogue of Microorganisms (GCM) 10K type strain sequencing project: providing services to taxonomists for standard genome sequencing and annotation.</title>
        <authorList>
            <consortium name="The Broad Institute Genomics Platform"/>
            <consortium name="The Broad Institute Genome Sequencing Center for Infectious Disease"/>
            <person name="Wu L."/>
            <person name="Ma J."/>
        </authorList>
    </citation>
    <scope>NUCLEOTIDE SEQUENCE [LARGE SCALE GENOMIC DNA]</scope>
    <source>
        <strain evidence="2">CGMCC 4.7152</strain>
    </source>
</reference>
<dbReference type="RefSeq" id="WP_380120681.1">
    <property type="nucleotide sequence ID" value="NZ_JBHSIU010000041.1"/>
</dbReference>
<name>A0ABV9W1L8_9ACTN</name>
<comment type="caution">
    <text evidence="1">The sequence shown here is derived from an EMBL/GenBank/DDBJ whole genome shotgun (WGS) entry which is preliminary data.</text>
</comment>
<gene>
    <name evidence="1" type="ORF">ACFPIJ_32525</name>
</gene>
<accession>A0ABV9W1L8</accession>
<evidence type="ECO:0000313" key="2">
    <source>
        <dbReference type="Proteomes" id="UP001595912"/>
    </source>
</evidence>
<dbReference type="EMBL" id="JBHSIU010000041">
    <property type="protein sequence ID" value="MFC5002547.1"/>
    <property type="molecule type" value="Genomic_DNA"/>
</dbReference>
<keyword evidence="2" id="KW-1185">Reference proteome</keyword>
<proteinExistence type="predicted"/>
<dbReference type="Proteomes" id="UP001595912">
    <property type="component" value="Unassembled WGS sequence"/>
</dbReference>